<dbReference type="Proteomes" id="UP000230233">
    <property type="component" value="Chromosome I"/>
</dbReference>
<evidence type="ECO:0000313" key="2">
    <source>
        <dbReference type="Proteomes" id="UP000230233"/>
    </source>
</evidence>
<sequence length="122" mass="13973">MTVVCGRSVVVTQRSSYFAPTEKYILTSTRRDMPILSLAARECEKERECRQRDSALTVCVSSKTSKRCTSAPRAPRSLAEWSIGTCDKSTNKWDIQYQKTLDKKNYTLNAEPDYDLMCFLNQ</sequence>
<dbReference type="AlphaFoldDB" id="A0A2G5VQ44"/>
<reference evidence="2" key="1">
    <citation type="submission" date="2017-10" db="EMBL/GenBank/DDBJ databases">
        <title>Rapid genome shrinkage in a self-fertile nematode reveals novel sperm competition proteins.</title>
        <authorList>
            <person name="Yin D."/>
            <person name="Schwarz E.M."/>
            <person name="Thomas C.G."/>
            <person name="Felde R.L."/>
            <person name="Korf I.F."/>
            <person name="Cutter A.D."/>
            <person name="Schartner C.M."/>
            <person name="Ralston E.J."/>
            <person name="Meyer B.J."/>
            <person name="Haag E.S."/>
        </authorList>
    </citation>
    <scope>NUCLEOTIDE SEQUENCE [LARGE SCALE GENOMIC DNA]</scope>
    <source>
        <strain evidence="2">JU1422</strain>
    </source>
</reference>
<gene>
    <name evidence="1" type="primary">Cnig_chr_I.g3329</name>
    <name evidence="1" type="ORF">B9Z55_003329</name>
</gene>
<organism evidence="1 2">
    <name type="scientific">Caenorhabditis nigoni</name>
    <dbReference type="NCBI Taxonomy" id="1611254"/>
    <lineage>
        <taxon>Eukaryota</taxon>
        <taxon>Metazoa</taxon>
        <taxon>Ecdysozoa</taxon>
        <taxon>Nematoda</taxon>
        <taxon>Chromadorea</taxon>
        <taxon>Rhabditida</taxon>
        <taxon>Rhabditina</taxon>
        <taxon>Rhabditomorpha</taxon>
        <taxon>Rhabditoidea</taxon>
        <taxon>Rhabditidae</taxon>
        <taxon>Peloderinae</taxon>
        <taxon>Caenorhabditis</taxon>
    </lineage>
</organism>
<evidence type="ECO:0000313" key="1">
    <source>
        <dbReference type="EMBL" id="PIC53767.1"/>
    </source>
</evidence>
<name>A0A2G5VQ44_9PELO</name>
<proteinExistence type="predicted"/>
<keyword evidence="2" id="KW-1185">Reference proteome</keyword>
<protein>
    <submittedName>
        <fullName evidence="1">Uncharacterized protein</fullName>
    </submittedName>
</protein>
<comment type="caution">
    <text evidence="1">The sequence shown here is derived from an EMBL/GenBank/DDBJ whole genome shotgun (WGS) entry which is preliminary data.</text>
</comment>
<dbReference type="EMBL" id="PDUG01000001">
    <property type="protein sequence ID" value="PIC53767.1"/>
    <property type="molecule type" value="Genomic_DNA"/>
</dbReference>
<accession>A0A2G5VQ44</accession>